<keyword evidence="3" id="KW-0732">Signal</keyword>
<dbReference type="Proteomes" id="UP000182248">
    <property type="component" value="Unassembled WGS sequence"/>
</dbReference>
<evidence type="ECO:0000259" key="6">
    <source>
        <dbReference type="Pfam" id="PF01103"/>
    </source>
</evidence>
<proteinExistence type="predicted"/>
<dbReference type="Gene3D" id="2.40.160.50">
    <property type="entry name" value="membrane protein fhac: a member of the omp85/tpsb transporter family"/>
    <property type="match status" value="1"/>
</dbReference>
<dbReference type="InterPro" id="IPR000184">
    <property type="entry name" value="Bac_surfAg_D15"/>
</dbReference>
<dbReference type="PANTHER" id="PTHR12815">
    <property type="entry name" value="SORTING AND ASSEMBLY MACHINERY SAMM50 PROTEIN FAMILY MEMBER"/>
    <property type="match status" value="1"/>
</dbReference>
<feature type="domain" description="Bacterial surface antigen (D15)" evidence="6">
    <location>
        <begin position="494"/>
        <end position="830"/>
    </location>
</feature>
<comment type="subcellular location">
    <subcellularLocation>
        <location evidence="1">Membrane</location>
    </subcellularLocation>
</comment>
<dbReference type="GO" id="GO:0019867">
    <property type="term" value="C:outer membrane"/>
    <property type="evidence" value="ECO:0007669"/>
    <property type="project" value="InterPro"/>
</dbReference>
<dbReference type="InterPro" id="IPR039910">
    <property type="entry name" value="D15-like"/>
</dbReference>
<dbReference type="PANTHER" id="PTHR12815:SF47">
    <property type="entry name" value="TRANSLOCATION AND ASSEMBLY MODULE SUBUNIT TAMA"/>
    <property type="match status" value="1"/>
</dbReference>
<keyword evidence="4" id="KW-0472">Membrane</keyword>
<keyword evidence="8" id="KW-1185">Reference proteome</keyword>
<dbReference type="PROSITE" id="PS51257">
    <property type="entry name" value="PROKAR_LIPOPROTEIN"/>
    <property type="match status" value="1"/>
</dbReference>
<name>A0A1K1PRI4_9FLAO</name>
<organism evidence="7 8">
    <name type="scientific">Sinomicrobium oceani</name>
    <dbReference type="NCBI Taxonomy" id="1150368"/>
    <lineage>
        <taxon>Bacteria</taxon>
        <taxon>Pseudomonadati</taxon>
        <taxon>Bacteroidota</taxon>
        <taxon>Flavobacteriia</taxon>
        <taxon>Flavobacteriales</taxon>
        <taxon>Flavobacteriaceae</taxon>
        <taxon>Sinomicrobium</taxon>
    </lineage>
</organism>
<accession>A0A1K1PRI4</accession>
<keyword evidence="2" id="KW-0812">Transmembrane</keyword>
<dbReference type="AlphaFoldDB" id="A0A1K1PRI4"/>
<dbReference type="RefSeq" id="WP_072317207.1">
    <property type="nucleotide sequence ID" value="NZ_FPJE01000009.1"/>
</dbReference>
<dbReference type="Pfam" id="PF01103">
    <property type="entry name" value="Omp85"/>
    <property type="match status" value="1"/>
</dbReference>
<evidence type="ECO:0000256" key="5">
    <source>
        <dbReference type="ARBA" id="ARBA00023237"/>
    </source>
</evidence>
<evidence type="ECO:0000256" key="1">
    <source>
        <dbReference type="ARBA" id="ARBA00004370"/>
    </source>
</evidence>
<evidence type="ECO:0000313" key="8">
    <source>
        <dbReference type="Proteomes" id="UP000182248"/>
    </source>
</evidence>
<evidence type="ECO:0000256" key="3">
    <source>
        <dbReference type="ARBA" id="ARBA00022729"/>
    </source>
</evidence>
<dbReference type="EMBL" id="FPJE01000009">
    <property type="protein sequence ID" value="SFW50296.1"/>
    <property type="molecule type" value="Genomic_DNA"/>
</dbReference>
<evidence type="ECO:0000313" key="7">
    <source>
        <dbReference type="EMBL" id="SFW50296.1"/>
    </source>
</evidence>
<keyword evidence="5" id="KW-0998">Cell outer membrane</keyword>
<gene>
    <name evidence="7" type="ORF">SAMN02927921_01982</name>
</gene>
<dbReference type="STRING" id="1150368.SAMN02927921_01982"/>
<reference evidence="7 8" key="1">
    <citation type="submission" date="2016-11" db="EMBL/GenBank/DDBJ databases">
        <authorList>
            <person name="Jaros S."/>
            <person name="Januszkiewicz K."/>
            <person name="Wedrychowicz H."/>
        </authorList>
    </citation>
    <scope>NUCLEOTIDE SEQUENCE [LARGE SCALE GENOMIC DNA]</scope>
    <source>
        <strain evidence="7 8">CGMCC 1.12145</strain>
    </source>
</reference>
<evidence type="ECO:0000256" key="2">
    <source>
        <dbReference type="ARBA" id="ARBA00022692"/>
    </source>
</evidence>
<dbReference type="OrthoDB" id="9814535at2"/>
<evidence type="ECO:0000256" key="4">
    <source>
        <dbReference type="ARBA" id="ARBA00023136"/>
    </source>
</evidence>
<protein>
    <submittedName>
        <fullName evidence="7">Surface antigen</fullName>
    </submittedName>
</protein>
<sequence>MKTLITKIAVIFLILSIVSCNAVKRVEDDQLLLTRNNIYVNGEQEKDETLKNLVLQHPNSSLLGFHLKLHIYNLATPKSDSAYLAWLHRKAKREKHMINLLSEKQVIELGRSVAGFNNWLKETGEAPVIVNEIKAGKSRERLNLYYNSKGYFNNKVTYTVDSVPNKKKRGEVNYRVTTGKPYFLDSISKRIESPDVDSIYSRYDSRMLIKKGEQFDLAHFEAERERINSILINSGIYQFQPNSSIRFNVLRDTLTANEDYKMPVEIQIDNRHERVGDSVKEIPYKIHRIKNVNIYADYTFGMDRDSLDSISYDKFTIYFRNKLRYKPKALTDAVAIAPGNLYREIDRTRTYRQISNLNTFKYPNIEYLYENGTNDTLNTNIYLTHRPKFSLGLNTDISHSNIQDIGISFSTSLISRNVFRGAETLEVSARGTVGSSREASNPNDRFFNISEFGGDIRLNFPRIFFLFDTRKFIPKYMLPETRISVGSSFQKNIGLDKQSFNTILRYNWTPSFQKKHTFELVNIEFIRNLNVDRYFRVYQNSYERLNNIAENYTVDPAYFDDNGNLLIPSGTDQFTRDALSGAITGLTPNSDDFRSISSIDERRRRLSANNLIFASNFTYTKNTRRGASDNTFSQFKTKLEIAGNVLSAASQLIKFNKNDNGKKLVFDVQYSQYVKTELDFIKHQQISRQGILAFRGFFGFAIPYGNATNIPFSRSYFAGGTNDNRAWQAYSLGPGRTDARNDFNEANLKIALNLEYRFNIMGSLNGAIFADAGNIWNALDDVANEEAIFKDFSSLKDIALGTGFGFRYDFGFFVIRLDTGFKTYNPAEQMSRRWFRDYNFGNAVYNIGINYPF</sequence>